<protein>
    <recommendedName>
        <fullName evidence="4">HAF family protein</fullName>
    </recommendedName>
</protein>
<name>A0A0N9IBC4_9PSEU</name>
<dbReference type="RefSeq" id="WP_054294026.1">
    <property type="nucleotide sequence ID" value="NZ_CP012752.1"/>
</dbReference>
<dbReference type="EMBL" id="CP012752">
    <property type="protein sequence ID" value="ALG12130.1"/>
    <property type="molecule type" value="Genomic_DNA"/>
</dbReference>
<feature type="chain" id="PRO_5006036028" description="HAF family protein" evidence="1">
    <location>
        <begin position="34"/>
        <end position="390"/>
    </location>
</feature>
<reference evidence="2 3" key="1">
    <citation type="submission" date="2015-07" db="EMBL/GenBank/DDBJ databases">
        <title>Genome sequencing of Kibdelosporangium phytohabitans.</title>
        <authorList>
            <person name="Qin S."/>
            <person name="Xing K."/>
        </authorList>
    </citation>
    <scope>NUCLEOTIDE SEQUENCE [LARGE SCALE GENOMIC DNA]</scope>
    <source>
        <strain evidence="2 3">KLBMP1111</strain>
    </source>
</reference>
<proteinExistence type="predicted"/>
<dbReference type="SUPFAM" id="SSF101898">
    <property type="entry name" value="NHL repeat"/>
    <property type="match status" value="1"/>
</dbReference>
<evidence type="ECO:0000313" key="3">
    <source>
        <dbReference type="Proteomes" id="UP000063699"/>
    </source>
</evidence>
<keyword evidence="3" id="KW-1185">Reference proteome</keyword>
<organism evidence="2 3">
    <name type="scientific">Kibdelosporangium phytohabitans</name>
    <dbReference type="NCBI Taxonomy" id="860235"/>
    <lineage>
        <taxon>Bacteria</taxon>
        <taxon>Bacillati</taxon>
        <taxon>Actinomycetota</taxon>
        <taxon>Actinomycetes</taxon>
        <taxon>Pseudonocardiales</taxon>
        <taxon>Pseudonocardiaceae</taxon>
        <taxon>Kibdelosporangium</taxon>
    </lineage>
</organism>
<sequence>MRNRLAAALPAVLPAVLTVVLTGALAAAPVAVAAPPTVIDLGTLPGDASSTALGLNQNGVVIGQSFTKDSSSTTVKERAVKWNPNGVITALPTPQGDTNPHSRPVDINNSGAIAGNTYGGQVTRALRWNANGTITTLKPLPGDTSSSAVAITADGTVAGHSSTPSRPTRAVRWAPDGTAIALAIPSGHTESTFRAINDNNTVVGSSRGASGSGKVLRWDADGTYTDITAHVNIPYLISNTGIIAGWGHTLHGVQLNPDGSTVDLGAYAEPSAIGTDGTVLVNVGNPPFWHAAKRAPDGTVTSLPSLPSDSFSSARAINDAGIMVGGSSILRKPPSQTESHPVYWRTDGNVTALDLLPGGTSGYALLINDSGTITGTSGSANGSRAVIWRL</sequence>
<feature type="signal peptide" evidence="1">
    <location>
        <begin position="1"/>
        <end position="33"/>
    </location>
</feature>
<dbReference type="KEGG" id="kphy:AOZ06_39415"/>
<dbReference type="AlphaFoldDB" id="A0A0N9IBC4"/>
<evidence type="ECO:0000256" key="1">
    <source>
        <dbReference type="SAM" id="SignalP"/>
    </source>
</evidence>
<dbReference type="STRING" id="860235.AOZ06_39415"/>
<evidence type="ECO:0008006" key="4">
    <source>
        <dbReference type="Google" id="ProtNLM"/>
    </source>
</evidence>
<keyword evidence="1" id="KW-0732">Signal</keyword>
<dbReference type="OrthoDB" id="4310309at2"/>
<gene>
    <name evidence="2" type="ORF">AOZ06_39415</name>
</gene>
<accession>A0A0N9IBC4</accession>
<dbReference type="Gene3D" id="2.80.10.50">
    <property type="match status" value="1"/>
</dbReference>
<dbReference type="Proteomes" id="UP000063699">
    <property type="component" value="Chromosome"/>
</dbReference>
<evidence type="ECO:0000313" key="2">
    <source>
        <dbReference type="EMBL" id="ALG12130.1"/>
    </source>
</evidence>